<dbReference type="EMBL" id="KY290886">
    <property type="protein sequence ID" value="ARQ19163.1"/>
    <property type="molecule type" value="Genomic_DNA"/>
</dbReference>
<accession>A0A2H4HIA8</accession>
<name>A0A2H4HIA8_ENTFL</name>
<evidence type="ECO:0008006" key="2">
    <source>
        <dbReference type="Google" id="ProtNLM"/>
    </source>
</evidence>
<dbReference type="RefSeq" id="WP_002338147.1">
    <property type="nucleotide sequence ID" value="NZ_KY290886.1"/>
</dbReference>
<geneLocation type="plasmid" evidence="1">
    <name>pJH-T4</name>
</geneLocation>
<evidence type="ECO:0000313" key="1">
    <source>
        <dbReference type="EMBL" id="ARQ19163.1"/>
    </source>
</evidence>
<dbReference type="AlphaFoldDB" id="A0A2H4HIA8"/>
<reference evidence="1" key="1">
    <citation type="submission" date="2016-12" db="EMBL/GenBank/DDBJ databases">
        <title>Genetic characterization of cointegrate plasmids responsible for the mobilization of pRUM-like and pLAG, via pHTbeta, from Enterococcus faecium to E. faecalis.</title>
        <authorList>
            <person name="Di Sante L."/>
            <person name="Morroni G."/>
            <person name="Vignaroli C."/>
            <person name="Brenciani A."/>
        </authorList>
    </citation>
    <scope>NUCLEOTIDE SEQUENCE</scope>
    <source>
        <strain evidence="1">Transconjugant T4</strain>
        <plasmid evidence="1">pJH-T4</plasmid>
    </source>
</reference>
<protein>
    <recommendedName>
        <fullName evidence="2">ATP-binding protein</fullName>
    </recommendedName>
</protein>
<proteinExistence type="predicted"/>
<organism evidence="1">
    <name type="scientific">Enterococcus faecalis</name>
    <name type="common">Streptococcus faecalis</name>
    <dbReference type="NCBI Taxonomy" id="1351"/>
    <lineage>
        <taxon>Bacteria</taxon>
        <taxon>Bacillati</taxon>
        <taxon>Bacillota</taxon>
        <taxon>Bacilli</taxon>
        <taxon>Lactobacillales</taxon>
        <taxon>Enterococcaceae</taxon>
        <taxon>Enterococcus</taxon>
    </lineage>
</organism>
<sequence>MLKHCRKGFCKVIKGKNAADLIFEWKESNLINVRGKNGSGKTERVMASIDNSRSRSRALVITDEKNHYKGIRTIEKKYLTNNDLKVVDDILNIYPDFNLVVFDETIPVTEIKGFYQSFSNLANKYEEVLFVWITEENSNSKSAFFSEKNAFLHSI</sequence>
<keyword evidence="1" id="KW-0614">Plasmid</keyword>